<gene>
    <name evidence="1" type="primary">rihA</name>
    <name evidence="1" type="ORF">AHOG_21095</name>
</gene>
<protein>
    <submittedName>
        <fullName evidence="1">Pyrimidine-specific ribonucleoside hydrolase RihA</fullName>
        <ecNumber evidence="1">3.2.-.-</ecNumber>
    </submittedName>
</protein>
<dbReference type="GO" id="GO:0006152">
    <property type="term" value="P:purine nucleoside catabolic process"/>
    <property type="evidence" value="ECO:0007669"/>
    <property type="project" value="TreeGrafter"/>
</dbReference>
<dbReference type="PROSITE" id="PS01247">
    <property type="entry name" value="IUNH"/>
    <property type="match status" value="1"/>
</dbReference>
<dbReference type="Proteomes" id="UP000204221">
    <property type="component" value="Chromosome"/>
</dbReference>
<name>A0A221W7I5_9PSEU</name>
<proteinExistence type="predicted"/>
<sequence>MTPIRVIVDADPGVDDAVALLYLAAQRERAEIVSVGSVHGNLAARPAAENALRILEVGGLGAVPVAVGAELPLDRSALPAGGFVHGDDGLSGAAGPAATARPVDEHAAVRLARLCRENPGELSILALGPLTNLALALHLEPALPRLVRSVMWMGGAFHRPGNITAHSEANAAHDAQAADQVLSAGFPLTIVPVDVTLQVWAGAPWWEAVAAGPGARARAMTAWARRYREAYAVYEGKGELGTVMHDPLAAVLLLEPDLAEYEEHPVVVEQTGSRTRGATLIDRRGYTTEVDPGPNRRAVRIATAVDAPAVLDRIQAALLAE</sequence>
<dbReference type="GO" id="GO:0008477">
    <property type="term" value="F:purine nucleosidase activity"/>
    <property type="evidence" value="ECO:0007669"/>
    <property type="project" value="TreeGrafter"/>
</dbReference>
<dbReference type="Pfam" id="PF01156">
    <property type="entry name" value="IU_nuc_hydro"/>
    <property type="match status" value="1"/>
</dbReference>
<dbReference type="AlphaFoldDB" id="A0A221W7I5"/>
<accession>A0A221W7I5</accession>
<dbReference type="GO" id="GO:0005829">
    <property type="term" value="C:cytosol"/>
    <property type="evidence" value="ECO:0007669"/>
    <property type="project" value="TreeGrafter"/>
</dbReference>
<evidence type="ECO:0000313" key="1">
    <source>
        <dbReference type="EMBL" id="ASO21835.1"/>
    </source>
</evidence>
<dbReference type="InterPro" id="IPR036452">
    <property type="entry name" value="Ribo_hydro-like"/>
</dbReference>
<dbReference type="EMBL" id="CP022521">
    <property type="protein sequence ID" value="ASO21835.1"/>
    <property type="molecule type" value="Genomic_DNA"/>
</dbReference>
<dbReference type="InterPro" id="IPR023186">
    <property type="entry name" value="IUNH"/>
</dbReference>
<organism evidence="1 2">
    <name type="scientific">Actinoalloteichus hoggarensis</name>
    <dbReference type="NCBI Taxonomy" id="1470176"/>
    <lineage>
        <taxon>Bacteria</taxon>
        <taxon>Bacillati</taxon>
        <taxon>Actinomycetota</taxon>
        <taxon>Actinomycetes</taxon>
        <taxon>Pseudonocardiales</taxon>
        <taxon>Pseudonocardiaceae</taxon>
        <taxon>Actinoalloteichus</taxon>
    </lineage>
</organism>
<evidence type="ECO:0000313" key="2">
    <source>
        <dbReference type="Proteomes" id="UP000204221"/>
    </source>
</evidence>
<reference evidence="1 2" key="1">
    <citation type="submission" date="2017-07" db="EMBL/GenBank/DDBJ databases">
        <title>Complete genome sequence of Actinoalloteichus hoggarensis DSM 45943, type strain of Actinoalloteichus hoggarensis.</title>
        <authorList>
            <person name="Ruckert C."/>
            <person name="Nouioui I."/>
            <person name="Willmese J."/>
            <person name="van Wezel G."/>
            <person name="Klenk H.-P."/>
            <person name="Kalinowski J."/>
            <person name="Zotchev S.B."/>
        </authorList>
    </citation>
    <scope>NUCLEOTIDE SEQUENCE [LARGE SCALE GENOMIC DNA]</scope>
    <source>
        <strain evidence="1 2">DSM 45943</strain>
    </source>
</reference>
<dbReference type="SUPFAM" id="SSF53590">
    <property type="entry name" value="Nucleoside hydrolase"/>
    <property type="match status" value="1"/>
</dbReference>
<keyword evidence="1" id="KW-0326">Glycosidase</keyword>
<dbReference type="KEGG" id="ahg:AHOG_21095"/>
<keyword evidence="1" id="KW-0378">Hydrolase</keyword>
<dbReference type="PANTHER" id="PTHR12304">
    <property type="entry name" value="INOSINE-URIDINE PREFERRING NUCLEOSIDE HYDROLASE"/>
    <property type="match status" value="1"/>
</dbReference>
<dbReference type="GO" id="GO:0045437">
    <property type="term" value="F:uridine nucleosidase activity"/>
    <property type="evidence" value="ECO:0007669"/>
    <property type="project" value="UniProtKB-ARBA"/>
</dbReference>
<keyword evidence="2" id="KW-1185">Reference proteome</keyword>
<dbReference type="InterPro" id="IPR001910">
    <property type="entry name" value="Inosine/uridine_hydrolase_dom"/>
</dbReference>
<dbReference type="Gene3D" id="3.90.245.10">
    <property type="entry name" value="Ribonucleoside hydrolase-like"/>
    <property type="match status" value="1"/>
</dbReference>
<dbReference type="PANTHER" id="PTHR12304:SF4">
    <property type="entry name" value="URIDINE NUCLEOSIDASE"/>
    <property type="match status" value="1"/>
</dbReference>
<dbReference type="EC" id="3.2.-.-" evidence="1"/>
<dbReference type="InterPro" id="IPR015910">
    <property type="entry name" value="I/U_nuclsd_hydro_CS"/>
</dbReference>
<dbReference type="RefSeq" id="WP_184451039.1">
    <property type="nucleotide sequence ID" value="NZ_CP022521.1"/>
</dbReference>